<dbReference type="EnsemblPlants" id="Ma04_t33030.1">
    <property type="protein sequence ID" value="Ma04_p33030.1"/>
    <property type="gene ID" value="Ma04_g33030"/>
</dbReference>
<proteinExistence type="predicted"/>
<name>A0A804IWN0_MUSAM</name>
<feature type="region of interest" description="Disordered" evidence="1">
    <location>
        <begin position="1"/>
        <end position="36"/>
    </location>
</feature>
<protein>
    <submittedName>
        <fullName evidence="2">(wild Malaysian banana) hypothetical protein</fullName>
    </submittedName>
</protein>
<dbReference type="InParanoid" id="A0A804IWN0"/>
<feature type="compositionally biased region" description="Basic and acidic residues" evidence="1">
    <location>
        <begin position="101"/>
        <end position="126"/>
    </location>
</feature>
<dbReference type="Proteomes" id="UP000012960">
    <property type="component" value="Unplaced"/>
</dbReference>
<accession>A0A804IWN0</accession>
<dbReference type="AlphaFoldDB" id="A0A804IWN0"/>
<feature type="region of interest" description="Disordered" evidence="1">
    <location>
        <begin position="53"/>
        <end position="126"/>
    </location>
</feature>
<keyword evidence="4" id="KW-1185">Reference proteome</keyword>
<feature type="compositionally biased region" description="Low complexity" evidence="1">
    <location>
        <begin position="75"/>
        <end position="89"/>
    </location>
</feature>
<reference evidence="3" key="2">
    <citation type="submission" date="2021-05" db="UniProtKB">
        <authorList>
            <consortium name="EnsemblPlants"/>
        </authorList>
    </citation>
    <scope>IDENTIFICATION</scope>
    <source>
        <strain evidence="3">subsp. malaccensis</strain>
    </source>
</reference>
<evidence type="ECO:0000313" key="2">
    <source>
        <dbReference type="EMBL" id="CAG1844111.1"/>
    </source>
</evidence>
<gene>
    <name evidence="2" type="ORF">GSMUA_139060.1</name>
</gene>
<evidence type="ECO:0000313" key="3">
    <source>
        <dbReference type="EnsemblPlants" id="Ma04_p33030.1"/>
    </source>
</evidence>
<evidence type="ECO:0000256" key="1">
    <source>
        <dbReference type="SAM" id="MobiDB-lite"/>
    </source>
</evidence>
<reference evidence="2" key="1">
    <citation type="submission" date="2021-03" db="EMBL/GenBank/DDBJ databases">
        <authorList>
            <consortium name="Genoscope - CEA"/>
            <person name="William W."/>
        </authorList>
    </citation>
    <scope>NUCLEOTIDE SEQUENCE</scope>
    <source>
        <strain evidence="2">Doubled-haploid Pahang</strain>
    </source>
</reference>
<sequence>MGGCASKPQEINGPRNPDGPAAAENPSTAEPAPPEVSLYFPRAPYLHAYSQRTMSAKSESVEVEESKETPLVDLSEPAGESSTATAAAAEELHPGISELKPLAEEEWVTHKAEKEKPVAAEERPLQ</sequence>
<dbReference type="EMBL" id="HG996469">
    <property type="protein sequence ID" value="CAG1844111.1"/>
    <property type="molecule type" value="Genomic_DNA"/>
</dbReference>
<organism evidence="3 4">
    <name type="scientific">Musa acuminata subsp. malaccensis</name>
    <name type="common">Wild banana</name>
    <name type="synonym">Musa malaccensis</name>
    <dbReference type="NCBI Taxonomy" id="214687"/>
    <lineage>
        <taxon>Eukaryota</taxon>
        <taxon>Viridiplantae</taxon>
        <taxon>Streptophyta</taxon>
        <taxon>Embryophyta</taxon>
        <taxon>Tracheophyta</taxon>
        <taxon>Spermatophyta</taxon>
        <taxon>Magnoliopsida</taxon>
        <taxon>Liliopsida</taxon>
        <taxon>Zingiberales</taxon>
        <taxon>Musaceae</taxon>
        <taxon>Musa</taxon>
    </lineage>
</organism>
<dbReference type="Gramene" id="Ma04_t33030.1">
    <property type="protein sequence ID" value="Ma04_p33030.1"/>
    <property type="gene ID" value="Ma04_g33030"/>
</dbReference>
<evidence type="ECO:0000313" key="4">
    <source>
        <dbReference type="Proteomes" id="UP000012960"/>
    </source>
</evidence>